<proteinExistence type="predicted"/>
<evidence type="ECO:0000313" key="1">
    <source>
        <dbReference type="EMBL" id="SUV53163.1"/>
    </source>
</evidence>
<evidence type="ECO:0000313" key="2">
    <source>
        <dbReference type="Proteomes" id="UP000255515"/>
    </source>
</evidence>
<gene>
    <name evidence="1" type="ORF">NCTC11661_02310</name>
</gene>
<dbReference type="EMBL" id="UFTJ01000005">
    <property type="protein sequence ID" value="SUV53163.1"/>
    <property type="molecule type" value="Genomic_DNA"/>
</dbReference>
<sequence length="42" mass="5264">MRKLIQKVLKWRKVPLFPMFADLTVKEEWILFDKYVIFTTYK</sequence>
<organism evidence="1 2">
    <name type="scientific">Bergeyella zoohelcum</name>
    <dbReference type="NCBI Taxonomy" id="1015"/>
    <lineage>
        <taxon>Bacteria</taxon>
        <taxon>Pseudomonadati</taxon>
        <taxon>Bacteroidota</taxon>
        <taxon>Flavobacteriia</taxon>
        <taxon>Flavobacteriales</taxon>
        <taxon>Weeksellaceae</taxon>
        <taxon>Bergeyella</taxon>
    </lineage>
</organism>
<protein>
    <submittedName>
        <fullName evidence="1">Uncharacterized protein</fullName>
    </submittedName>
</protein>
<dbReference type="Proteomes" id="UP000255515">
    <property type="component" value="Unassembled WGS sequence"/>
</dbReference>
<dbReference type="AlphaFoldDB" id="A0A380ZV32"/>
<name>A0A380ZV32_9FLAO</name>
<accession>A0A380ZV32</accession>
<reference evidence="1 2" key="1">
    <citation type="submission" date="2018-06" db="EMBL/GenBank/DDBJ databases">
        <authorList>
            <consortium name="Pathogen Informatics"/>
            <person name="Doyle S."/>
        </authorList>
    </citation>
    <scope>NUCLEOTIDE SEQUENCE [LARGE SCALE GENOMIC DNA]</scope>
    <source>
        <strain evidence="1 2">NCTC11661</strain>
    </source>
</reference>